<name>A0A7J5BPW2_9MICO</name>
<dbReference type="RefSeq" id="WP_158042004.1">
    <property type="nucleotide sequence ID" value="NZ_JACCFV010000001.1"/>
</dbReference>
<dbReference type="Pfam" id="PF00795">
    <property type="entry name" value="CN_hydrolase"/>
    <property type="match status" value="1"/>
</dbReference>
<dbReference type="PROSITE" id="PS50263">
    <property type="entry name" value="CN_HYDROLASE"/>
    <property type="match status" value="1"/>
</dbReference>
<keyword evidence="3" id="KW-0378">Hydrolase</keyword>
<evidence type="ECO:0000259" key="2">
    <source>
        <dbReference type="PROSITE" id="PS50263"/>
    </source>
</evidence>
<dbReference type="InterPro" id="IPR036526">
    <property type="entry name" value="C-N_Hydrolase_sf"/>
</dbReference>
<dbReference type="GO" id="GO:0016787">
    <property type="term" value="F:hydrolase activity"/>
    <property type="evidence" value="ECO:0007669"/>
    <property type="project" value="UniProtKB-KW"/>
</dbReference>
<accession>A0A7J5BPW2</accession>
<dbReference type="Gene3D" id="3.60.110.10">
    <property type="entry name" value="Carbon-nitrogen hydrolase"/>
    <property type="match status" value="1"/>
</dbReference>
<comment type="caution">
    <text evidence="3">The sequence shown here is derived from an EMBL/GenBank/DDBJ whole genome shotgun (WGS) entry which is preliminary data.</text>
</comment>
<proteinExistence type="inferred from homology"/>
<dbReference type="AlphaFoldDB" id="A0A7J5BPW2"/>
<sequence length="271" mass="27652">MRIALAQISSTGDLGENLRLVGEHIRRAAADGADLLVFPEATMCAFGGDLPAVAEPVDGPWASDVRALAVESGITVVVGMFTPGEGGRVRNTLLVVGPDTATHYDKIHLFDAFGYLESDAVTPGATPVVITVAGTRVGLATCYDLRFPALFVANALAGAEVSVVAASWGDGVGKAEQWALLGRARALDSTTFVVAVDQADPTSVGREPVGGAPSGVGGSQVVSPLGEQLLVLGRGPEYAVVDVVPTAVGEARSSLPVLRNIRPLGATTVGT</sequence>
<dbReference type="InterPro" id="IPR003010">
    <property type="entry name" value="C-N_Hydrolase"/>
</dbReference>
<reference evidence="3 4" key="1">
    <citation type="submission" date="2019-09" db="EMBL/GenBank/DDBJ databases">
        <title>Phylogeny of genus Pseudoclavibacter and closely related genus.</title>
        <authorList>
            <person name="Li Y."/>
        </authorList>
    </citation>
    <scope>NUCLEOTIDE SEQUENCE [LARGE SCALE GENOMIC DNA]</scope>
    <source>
        <strain evidence="3 4">DSM 23821</strain>
    </source>
</reference>
<evidence type="ECO:0000313" key="3">
    <source>
        <dbReference type="EMBL" id="KAB1652629.1"/>
    </source>
</evidence>
<feature type="domain" description="CN hydrolase" evidence="2">
    <location>
        <begin position="1"/>
        <end position="245"/>
    </location>
</feature>
<dbReference type="PROSITE" id="PS01227">
    <property type="entry name" value="UPF0012"/>
    <property type="match status" value="1"/>
</dbReference>
<protein>
    <submittedName>
        <fullName evidence="3">Carbon-nitrogen hydrolase family protein</fullName>
    </submittedName>
</protein>
<evidence type="ECO:0000313" key="4">
    <source>
        <dbReference type="Proteomes" id="UP000467240"/>
    </source>
</evidence>
<dbReference type="EMBL" id="WBJZ01000029">
    <property type="protein sequence ID" value="KAB1652629.1"/>
    <property type="molecule type" value="Genomic_DNA"/>
</dbReference>
<dbReference type="PANTHER" id="PTHR23088:SF27">
    <property type="entry name" value="DEAMINATED GLUTATHIONE AMIDASE"/>
    <property type="match status" value="1"/>
</dbReference>
<dbReference type="OrthoDB" id="9811121at2"/>
<keyword evidence="4" id="KW-1185">Reference proteome</keyword>
<dbReference type="PANTHER" id="PTHR23088">
    <property type="entry name" value="NITRILASE-RELATED"/>
    <property type="match status" value="1"/>
</dbReference>
<gene>
    <name evidence="3" type="ORF">F8O01_16480</name>
</gene>
<organism evidence="3 4">
    <name type="scientific">Pseudoclavibacter chungangensis</name>
    <dbReference type="NCBI Taxonomy" id="587635"/>
    <lineage>
        <taxon>Bacteria</taxon>
        <taxon>Bacillati</taxon>
        <taxon>Actinomycetota</taxon>
        <taxon>Actinomycetes</taxon>
        <taxon>Micrococcales</taxon>
        <taxon>Microbacteriaceae</taxon>
        <taxon>Pseudoclavibacter</taxon>
    </lineage>
</organism>
<dbReference type="InterPro" id="IPR001110">
    <property type="entry name" value="UPF0012_CS"/>
</dbReference>
<dbReference type="Proteomes" id="UP000467240">
    <property type="component" value="Unassembled WGS sequence"/>
</dbReference>
<dbReference type="CDD" id="cd07581">
    <property type="entry name" value="nitrilase_3"/>
    <property type="match status" value="1"/>
</dbReference>
<dbReference type="SUPFAM" id="SSF56317">
    <property type="entry name" value="Carbon-nitrogen hydrolase"/>
    <property type="match status" value="1"/>
</dbReference>
<evidence type="ECO:0000256" key="1">
    <source>
        <dbReference type="ARBA" id="ARBA00010613"/>
    </source>
</evidence>
<comment type="similarity">
    <text evidence="1">Belongs to the carbon-nitrogen hydrolase superfamily. NIT1/NIT2 family.</text>
</comment>